<evidence type="ECO:0000313" key="15">
    <source>
        <dbReference type="Proteomes" id="UP001237642"/>
    </source>
</evidence>
<keyword evidence="4" id="KW-0067">ATP-binding</keyword>
<dbReference type="FunFam" id="1.10.10.820:FF:000001">
    <property type="entry name" value="Myosin heavy chain"/>
    <property type="match status" value="1"/>
</dbReference>
<name>A0AAD8J7G9_9APIA</name>
<dbReference type="PANTHER" id="PTHR13140:SF836">
    <property type="entry name" value="MYOSIN-6"/>
    <property type="match status" value="1"/>
</dbReference>
<dbReference type="PROSITE" id="PS51844">
    <property type="entry name" value="SH3_LIKE"/>
    <property type="match status" value="1"/>
</dbReference>
<keyword evidence="8" id="KW-0505">Motor protein</keyword>
<dbReference type="Pfam" id="PF00612">
    <property type="entry name" value="IQ"/>
    <property type="match status" value="3"/>
</dbReference>
<dbReference type="GO" id="GO:0016020">
    <property type="term" value="C:membrane"/>
    <property type="evidence" value="ECO:0007669"/>
    <property type="project" value="TreeGrafter"/>
</dbReference>
<dbReference type="Gene3D" id="6.20.240.20">
    <property type="match status" value="1"/>
</dbReference>
<evidence type="ECO:0000256" key="10">
    <source>
        <dbReference type="PROSITE-ProRule" id="PRU00782"/>
    </source>
</evidence>
<feature type="domain" description="Myosin motor" evidence="12">
    <location>
        <begin position="62"/>
        <end position="735"/>
    </location>
</feature>
<dbReference type="GO" id="GO:0030048">
    <property type="term" value="P:actin filament-based movement"/>
    <property type="evidence" value="ECO:0007669"/>
    <property type="project" value="UniProtKB-ARBA"/>
</dbReference>
<dbReference type="Proteomes" id="UP001237642">
    <property type="component" value="Unassembled WGS sequence"/>
</dbReference>
<reference evidence="14" key="2">
    <citation type="submission" date="2023-05" db="EMBL/GenBank/DDBJ databases">
        <authorList>
            <person name="Schelkunov M.I."/>
        </authorList>
    </citation>
    <scope>NUCLEOTIDE SEQUENCE</scope>
    <source>
        <strain evidence="14">Hsosn_3</strain>
        <tissue evidence="14">Leaf</tissue>
    </source>
</reference>
<reference evidence="14" key="1">
    <citation type="submission" date="2023-02" db="EMBL/GenBank/DDBJ databases">
        <title>Genome of toxic invasive species Heracleum sosnowskyi carries increased number of genes despite the absence of recent whole-genome duplications.</title>
        <authorList>
            <person name="Schelkunov M."/>
            <person name="Shtratnikova V."/>
            <person name="Makarenko M."/>
            <person name="Klepikova A."/>
            <person name="Omelchenko D."/>
            <person name="Novikova G."/>
            <person name="Obukhova E."/>
            <person name="Bogdanov V."/>
            <person name="Penin A."/>
            <person name="Logacheva M."/>
        </authorList>
    </citation>
    <scope>NUCLEOTIDE SEQUENCE</scope>
    <source>
        <strain evidence="14">Hsosn_3</strain>
        <tissue evidence="14">Leaf</tissue>
    </source>
</reference>
<sequence length="988" mass="112069">MVVSGSIAAGSSVWVDDGDDAWTDGVVVAVNAENIEVLCNSGKKVVVTSSNVYLKDAEAPSCGVDDMTKLTYLHVPGALSNLKSRYDINEIYTYAGNILIAVNPFTKLPNFNEGHMASYKGATFGDLSPHPFAIADAAYRAMINKGRSQSILVIGESGAGRTENTKLLMHYLGYIGARASTGERSVEQKVIESNCVLEAFGNAKTVTNNNSSRFGKFVEIQFDKEGMISGAAIKTYLLEQSRVCQLSDHERNYHCFYMLCAAPQEVLQRYKVENPRTFHYLNQSDCYDIDGLDESDAYERTKRAMDVVGISYEEQEAIFRVLAAILHLGNIEFVKGKEANSSVPKDNKSWFHLKTAADLLKCETKALEKSLCKHLLIIENETIPMSLGPESAATTRDGLARLIYSQLFDQLVNKINNSIGQDHSSENYIGVLDIYGFESFKTNSFEQFCINLANEKLQQHFLQHVFKDEQQQCIDEEINSSHIKFNDNQEILNLMEKYPGGILALLDDACKPPHESCSKPPHESFAEKLYQTFNNHKGFSKPKFSRSDFTIRHYAGDVTYQAELFLDKNRDPVVAEHQSLLLASSCSFVASLFPLSKETSNISKFSSIGSRFKQQLHSLLETLNLTDPHYIRCIKPNNLLKPAIFENKKVLQQLHCGGVMEAIRIISSGYPIRKPFSEFVDYVRILAFEVLSGSLDEINACKSLMEKMGFQGYKIGKTKMFLKASQMAELDARRSEVLERAAKIIQSKIRSYMARKSFILLRQSVLLIQSVCRGHLARLKYDGMRREASALKIQRNLLMHLAIKAYNRVRSELRFMKQTRAAIIIQSHYRKYLAAITTQFACRGKITPEELRALKKVAKQTGALQASNYRLEKQIEELTCRLQPETRTRADLEEQKTQENLKLQLALQDEHLFIYIIYLSILFVHRIVQQQRFWVTTDWLYIICTLYWDDNYNTRSVSPDVISIMRILMTEDSNSARSNSFLLDDNSR</sequence>
<dbReference type="GO" id="GO:0016459">
    <property type="term" value="C:myosin complex"/>
    <property type="evidence" value="ECO:0007669"/>
    <property type="project" value="UniProtKB-KW"/>
</dbReference>
<dbReference type="GO" id="GO:0005524">
    <property type="term" value="F:ATP binding"/>
    <property type="evidence" value="ECO:0007669"/>
    <property type="project" value="UniProtKB-KW"/>
</dbReference>
<comment type="caution">
    <text evidence="14">The sequence shown here is derived from an EMBL/GenBank/DDBJ whole genome shotgun (WGS) entry which is preliminary data.</text>
</comment>
<evidence type="ECO:0000256" key="2">
    <source>
        <dbReference type="ARBA" id="ARBA00022737"/>
    </source>
</evidence>
<dbReference type="SUPFAM" id="SSF52540">
    <property type="entry name" value="P-loop containing nucleoside triphosphate hydrolases"/>
    <property type="match status" value="1"/>
</dbReference>
<dbReference type="CDD" id="cd01384">
    <property type="entry name" value="MYSc_Myo11"/>
    <property type="match status" value="1"/>
</dbReference>
<dbReference type="InterPro" id="IPR036961">
    <property type="entry name" value="Kinesin_motor_dom_sf"/>
</dbReference>
<feature type="coiled-coil region" evidence="11">
    <location>
        <begin position="875"/>
        <end position="909"/>
    </location>
</feature>
<evidence type="ECO:0000256" key="7">
    <source>
        <dbReference type="ARBA" id="ARBA00023123"/>
    </source>
</evidence>
<evidence type="ECO:0000256" key="11">
    <source>
        <dbReference type="SAM" id="Coils"/>
    </source>
</evidence>
<dbReference type="PRINTS" id="PR00193">
    <property type="entry name" value="MYOSINHEAVY"/>
</dbReference>
<comment type="similarity">
    <text evidence="1">Belongs to the TRAFAC class myosin-kinesin ATPase superfamily. Myosin family. Plant myosin class XI subfamily.</text>
</comment>
<dbReference type="FunFam" id="1.20.5.190:FF:000018">
    <property type="entry name" value="Myosin XI D"/>
    <property type="match status" value="1"/>
</dbReference>
<keyword evidence="7 10" id="KW-0518">Myosin</keyword>
<dbReference type="SMART" id="SM00015">
    <property type="entry name" value="IQ"/>
    <property type="match status" value="4"/>
</dbReference>
<keyword evidence="15" id="KW-1185">Reference proteome</keyword>
<evidence type="ECO:0000259" key="12">
    <source>
        <dbReference type="PROSITE" id="PS51456"/>
    </source>
</evidence>
<keyword evidence="5" id="KW-0112">Calmodulin-binding</keyword>
<proteinExistence type="inferred from homology"/>
<protein>
    <submittedName>
        <fullName evidence="14">Myosin-9</fullName>
    </submittedName>
</protein>
<organism evidence="14 15">
    <name type="scientific">Heracleum sosnowskyi</name>
    <dbReference type="NCBI Taxonomy" id="360622"/>
    <lineage>
        <taxon>Eukaryota</taxon>
        <taxon>Viridiplantae</taxon>
        <taxon>Streptophyta</taxon>
        <taxon>Embryophyta</taxon>
        <taxon>Tracheophyta</taxon>
        <taxon>Spermatophyta</taxon>
        <taxon>Magnoliopsida</taxon>
        <taxon>eudicotyledons</taxon>
        <taxon>Gunneridae</taxon>
        <taxon>Pentapetalae</taxon>
        <taxon>asterids</taxon>
        <taxon>campanulids</taxon>
        <taxon>Apiales</taxon>
        <taxon>Apiaceae</taxon>
        <taxon>Apioideae</taxon>
        <taxon>apioid superclade</taxon>
        <taxon>Tordylieae</taxon>
        <taxon>Tordyliinae</taxon>
        <taxon>Heracleum</taxon>
    </lineage>
</organism>
<keyword evidence="6 11" id="KW-0175">Coiled coil</keyword>
<dbReference type="Gene3D" id="1.10.10.820">
    <property type="match status" value="1"/>
</dbReference>
<dbReference type="Gene3D" id="3.40.850.10">
    <property type="entry name" value="Kinesin motor domain"/>
    <property type="match status" value="1"/>
</dbReference>
<gene>
    <name evidence="14" type="ORF">POM88_007796</name>
</gene>
<dbReference type="GO" id="GO:0005737">
    <property type="term" value="C:cytoplasm"/>
    <property type="evidence" value="ECO:0007669"/>
    <property type="project" value="TreeGrafter"/>
</dbReference>
<dbReference type="SMART" id="SM00242">
    <property type="entry name" value="MYSc"/>
    <property type="match status" value="1"/>
</dbReference>
<comment type="caution">
    <text evidence="10">Lacks conserved residue(s) required for the propagation of feature annotation.</text>
</comment>
<evidence type="ECO:0000256" key="1">
    <source>
        <dbReference type="ARBA" id="ARBA00008049"/>
    </source>
</evidence>
<keyword evidence="2" id="KW-0677">Repeat</keyword>
<accession>A0AAD8J7G9</accession>
<evidence type="ECO:0000256" key="3">
    <source>
        <dbReference type="ARBA" id="ARBA00022741"/>
    </source>
</evidence>
<dbReference type="GO" id="GO:0007015">
    <property type="term" value="P:actin filament organization"/>
    <property type="evidence" value="ECO:0007669"/>
    <property type="project" value="TreeGrafter"/>
</dbReference>
<dbReference type="GO" id="GO:0051015">
    <property type="term" value="F:actin filament binding"/>
    <property type="evidence" value="ECO:0007669"/>
    <property type="project" value="TreeGrafter"/>
</dbReference>
<dbReference type="InterPro" id="IPR027417">
    <property type="entry name" value="P-loop_NTPase"/>
</dbReference>
<feature type="domain" description="Myosin N-terminal SH3-like" evidence="13">
    <location>
        <begin position="8"/>
        <end position="57"/>
    </location>
</feature>
<evidence type="ECO:0000256" key="5">
    <source>
        <dbReference type="ARBA" id="ARBA00022860"/>
    </source>
</evidence>
<dbReference type="PROSITE" id="PS50096">
    <property type="entry name" value="IQ"/>
    <property type="match status" value="2"/>
</dbReference>
<evidence type="ECO:0000256" key="6">
    <source>
        <dbReference type="ARBA" id="ARBA00023054"/>
    </source>
</evidence>
<dbReference type="InterPro" id="IPR000048">
    <property type="entry name" value="IQ_motif_EF-hand-BS"/>
</dbReference>
<dbReference type="Gene3D" id="1.20.120.720">
    <property type="entry name" value="Myosin VI head, motor domain, U50 subdomain"/>
    <property type="match status" value="1"/>
</dbReference>
<dbReference type="GO" id="GO:0000146">
    <property type="term" value="F:microfilament motor activity"/>
    <property type="evidence" value="ECO:0007669"/>
    <property type="project" value="TreeGrafter"/>
</dbReference>
<feature type="region of interest" description="Actin-binding" evidence="10">
    <location>
        <begin position="616"/>
        <end position="638"/>
    </location>
</feature>
<evidence type="ECO:0000313" key="14">
    <source>
        <dbReference type="EMBL" id="KAK1397933.1"/>
    </source>
</evidence>
<evidence type="ECO:0000259" key="13">
    <source>
        <dbReference type="PROSITE" id="PS51844"/>
    </source>
</evidence>
<dbReference type="InterPro" id="IPR004009">
    <property type="entry name" value="SH3_Myosin"/>
</dbReference>
<dbReference type="PANTHER" id="PTHR13140">
    <property type="entry name" value="MYOSIN"/>
    <property type="match status" value="1"/>
</dbReference>
<evidence type="ECO:0000256" key="4">
    <source>
        <dbReference type="ARBA" id="ARBA00022840"/>
    </source>
</evidence>
<dbReference type="Gene3D" id="1.20.58.530">
    <property type="match status" value="1"/>
</dbReference>
<dbReference type="Pfam" id="PF02736">
    <property type="entry name" value="Myosin_N"/>
    <property type="match status" value="1"/>
</dbReference>
<evidence type="ECO:0000256" key="8">
    <source>
        <dbReference type="ARBA" id="ARBA00023175"/>
    </source>
</evidence>
<dbReference type="InterPro" id="IPR036018">
    <property type="entry name" value="MYSc_Myo11"/>
</dbReference>
<dbReference type="AlphaFoldDB" id="A0AAD8J7G9"/>
<dbReference type="Gene3D" id="1.20.5.190">
    <property type="match status" value="1"/>
</dbReference>
<keyword evidence="9 10" id="KW-0009">Actin-binding</keyword>
<dbReference type="InterPro" id="IPR001609">
    <property type="entry name" value="Myosin_head_motor_dom-like"/>
</dbReference>
<dbReference type="EMBL" id="JAUIZM010000002">
    <property type="protein sequence ID" value="KAK1397933.1"/>
    <property type="molecule type" value="Genomic_DNA"/>
</dbReference>
<dbReference type="GO" id="GO:0005516">
    <property type="term" value="F:calmodulin binding"/>
    <property type="evidence" value="ECO:0007669"/>
    <property type="project" value="UniProtKB-KW"/>
</dbReference>
<dbReference type="Pfam" id="PF00063">
    <property type="entry name" value="Myosin_head"/>
    <property type="match status" value="1"/>
</dbReference>
<evidence type="ECO:0000256" key="9">
    <source>
        <dbReference type="ARBA" id="ARBA00023203"/>
    </source>
</evidence>
<keyword evidence="3" id="KW-0547">Nucleotide-binding</keyword>
<dbReference type="PROSITE" id="PS51456">
    <property type="entry name" value="MYOSIN_MOTOR"/>
    <property type="match status" value="1"/>
</dbReference>